<feature type="domain" description="AAA+ ATPase" evidence="2">
    <location>
        <begin position="117"/>
        <end position="249"/>
    </location>
</feature>
<comment type="caution">
    <text evidence="3">The sequence shown here is derived from an EMBL/GenBank/DDBJ whole genome shotgun (WGS) entry which is preliminary data.</text>
</comment>
<reference evidence="3 4" key="1">
    <citation type="journal article" date="2021" name="Int. J. Syst. Evol. Microbiol.">
        <title>Salipiger mangrovisoli sp. nov., isolated from mangrove soil and the proposal for the reclassification of Paraphaeobacter pallidus as Salipiger pallidus comb. nov.</title>
        <authorList>
            <person name="Du J."/>
            <person name="Liu Y."/>
            <person name="Pei T."/>
            <person name="Deng M.R."/>
            <person name="Zhu H."/>
        </authorList>
    </citation>
    <scope>NUCLEOTIDE SEQUENCE [LARGE SCALE GENOMIC DNA]</scope>
    <source>
        <strain evidence="3 4">6D45A</strain>
    </source>
</reference>
<dbReference type="InterPro" id="IPR003593">
    <property type="entry name" value="AAA+_ATPase"/>
</dbReference>
<comment type="similarity">
    <text evidence="1">Belongs to the IS21/IS1162 putative ATP-binding protein family.</text>
</comment>
<dbReference type="CDD" id="cd00009">
    <property type="entry name" value="AAA"/>
    <property type="match status" value="1"/>
</dbReference>
<protein>
    <submittedName>
        <fullName evidence="3">ATP-binding protein</fullName>
    </submittedName>
</protein>
<dbReference type="RefSeq" id="WP_194137082.1">
    <property type="nucleotide sequence ID" value="NZ_JADFFK010000022.1"/>
</dbReference>
<dbReference type="Gene3D" id="3.40.50.300">
    <property type="entry name" value="P-loop containing nucleotide triphosphate hydrolases"/>
    <property type="match status" value="1"/>
</dbReference>
<organism evidence="3 4">
    <name type="scientific">Salipiger mangrovisoli</name>
    <dbReference type="NCBI Taxonomy" id="2865933"/>
    <lineage>
        <taxon>Bacteria</taxon>
        <taxon>Pseudomonadati</taxon>
        <taxon>Pseudomonadota</taxon>
        <taxon>Alphaproteobacteria</taxon>
        <taxon>Rhodobacterales</taxon>
        <taxon>Roseobacteraceae</taxon>
        <taxon>Salipiger</taxon>
    </lineage>
</organism>
<dbReference type="InterPro" id="IPR002611">
    <property type="entry name" value="IstB_ATP-bd"/>
</dbReference>
<dbReference type="EMBL" id="JADFFK010000022">
    <property type="protein sequence ID" value="MBE9639803.1"/>
    <property type="molecule type" value="Genomic_DNA"/>
</dbReference>
<sequence length="313" mass="35211">MKPTLCQYSSLFILGVRLPDLRDHLDRMLTRLKLTAIRDQLDSLLDEAGRRELTIREALTMLCEREIARKDQRRIEMSFGLARFPFYRDLAGFDFAAQPSIDRGQIRDLATGRFIANGEAVLLLGPPGVGKTHLAVAIGLEAIVAGYTVLFVPATTLVATLAKAHTEGRLEEKLTHYPKPKLLIVDELGYLPFEPDAAHMFFQLVSRRYERGALLVTSNRAVGEWGTVFDDSVVATAILDRILHHSHVVTIRGESYRLREKRRSGLLRKAAPPQDNTNVQPRMEGGQFFVTPRGQFLMSFDTWRAQESANANP</sequence>
<gene>
    <name evidence="3" type="ORF">IQ782_23390</name>
</gene>
<dbReference type="GO" id="GO:0005524">
    <property type="term" value="F:ATP binding"/>
    <property type="evidence" value="ECO:0007669"/>
    <property type="project" value="UniProtKB-KW"/>
</dbReference>
<proteinExistence type="inferred from homology"/>
<name>A0ABR9X8C6_9RHOB</name>
<evidence type="ECO:0000313" key="4">
    <source>
        <dbReference type="Proteomes" id="UP000607796"/>
    </source>
</evidence>
<evidence type="ECO:0000259" key="2">
    <source>
        <dbReference type="SMART" id="SM00382"/>
    </source>
</evidence>
<dbReference type="Pfam" id="PF01695">
    <property type="entry name" value="IstB_IS21"/>
    <property type="match status" value="1"/>
</dbReference>
<dbReference type="InterPro" id="IPR047661">
    <property type="entry name" value="IstB"/>
</dbReference>
<dbReference type="InterPro" id="IPR027417">
    <property type="entry name" value="P-loop_NTPase"/>
</dbReference>
<evidence type="ECO:0000313" key="3">
    <source>
        <dbReference type="EMBL" id="MBE9639803.1"/>
    </source>
</evidence>
<dbReference type="Proteomes" id="UP000607796">
    <property type="component" value="Unassembled WGS sequence"/>
</dbReference>
<keyword evidence="3" id="KW-0547">Nucleotide-binding</keyword>
<keyword evidence="4" id="KW-1185">Reference proteome</keyword>
<dbReference type="NCBIfam" id="NF038214">
    <property type="entry name" value="IS21_help_AAA"/>
    <property type="match status" value="1"/>
</dbReference>
<dbReference type="PANTHER" id="PTHR30050">
    <property type="entry name" value="CHROMOSOMAL REPLICATION INITIATOR PROTEIN DNAA"/>
    <property type="match status" value="1"/>
</dbReference>
<dbReference type="PANTHER" id="PTHR30050:SF4">
    <property type="entry name" value="ATP-BINDING PROTEIN RV3427C IN INSERTION SEQUENCE-RELATED"/>
    <property type="match status" value="1"/>
</dbReference>
<evidence type="ECO:0000256" key="1">
    <source>
        <dbReference type="ARBA" id="ARBA00008059"/>
    </source>
</evidence>
<keyword evidence="3" id="KW-0067">ATP-binding</keyword>
<dbReference type="SMART" id="SM00382">
    <property type="entry name" value="AAA"/>
    <property type="match status" value="1"/>
</dbReference>
<dbReference type="SUPFAM" id="SSF52540">
    <property type="entry name" value="P-loop containing nucleoside triphosphate hydrolases"/>
    <property type="match status" value="1"/>
</dbReference>
<accession>A0ABR9X8C6</accession>